<protein>
    <submittedName>
        <fullName evidence="1">Uncharacterized protein</fullName>
    </submittedName>
</protein>
<reference evidence="1" key="1">
    <citation type="submission" date="2022-04" db="EMBL/GenBank/DDBJ databases">
        <title>Consumption of N2O by Flavobacterium azooxidireducens sp. nov. isolated from Decomposing Leaf Litter of Phragmites australis (Cav.).</title>
        <authorList>
            <person name="Behrendt U."/>
            <person name="Spanner T."/>
            <person name="Augustin J."/>
            <person name="Horn M.A."/>
            <person name="Kolb S."/>
            <person name="Ulrich A."/>
        </authorList>
    </citation>
    <scope>NUCLEOTIDE SEQUENCE</scope>
    <source>
        <strain evidence="1">IGB 4-14</strain>
    </source>
</reference>
<keyword evidence="2" id="KW-1185">Reference proteome</keyword>
<gene>
    <name evidence="1" type="ORF">M0M57_15680</name>
</gene>
<organism evidence="1 2">
    <name type="scientific">Flavobacterium azooxidireducens</name>
    <dbReference type="NCBI Taxonomy" id="1871076"/>
    <lineage>
        <taxon>Bacteria</taxon>
        <taxon>Pseudomonadati</taxon>
        <taxon>Bacteroidota</taxon>
        <taxon>Flavobacteriia</taxon>
        <taxon>Flavobacteriales</taxon>
        <taxon>Flavobacteriaceae</taxon>
        <taxon>Flavobacterium</taxon>
    </lineage>
</organism>
<evidence type="ECO:0000313" key="1">
    <source>
        <dbReference type="EMBL" id="UPQ79047.1"/>
    </source>
</evidence>
<dbReference type="RefSeq" id="WP_248434043.1">
    <property type="nucleotide sequence ID" value="NZ_CP096205.1"/>
</dbReference>
<name>A0ABY4KE47_9FLAO</name>
<dbReference type="Proteomes" id="UP000830583">
    <property type="component" value="Chromosome"/>
</dbReference>
<proteinExistence type="predicted"/>
<dbReference type="EMBL" id="CP096205">
    <property type="protein sequence ID" value="UPQ79047.1"/>
    <property type="molecule type" value="Genomic_DNA"/>
</dbReference>
<accession>A0ABY4KE47</accession>
<evidence type="ECO:0000313" key="2">
    <source>
        <dbReference type="Proteomes" id="UP000830583"/>
    </source>
</evidence>
<sequence>MGIKYLSLSAPKKFENLDLKLLQSRAFTNIPTEIEEKTPVLVIYGNKTGNLISCPGDAKPSDIIKLYDWVCIISLEKIKKNKE</sequence>